<dbReference type="GO" id="GO:0004527">
    <property type="term" value="F:exonuclease activity"/>
    <property type="evidence" value="ECO:0007669"/>
    <property type="project" value="UniProtKB-KW"/>
</dbReference>
<keyword evidence="2" id="KW-0269">Exonuclease</keyword>
<sequence>MKMLVQRLTHVPVADRQEMREGPRDSTTHLRHAAAIPALGEIEIGGKASRENAGDALKVVAWNVERLRHGDAVAATLGGQAPDVVLLSEVDKGMARSGNGHPLSVLANRLGHAFAYGVEFVELGGGNDAERSATGAVENAEGFHGNAVTSAIPLLRPFLVRLDAAGGWFQAGRGQPRIGGRMAIGGQVHIGNRRVTVVSVHLENRTDPAGRAIQTSHLLDAIDKYDPEAPVLLGGDFNTLTASHEERHDEAGAWAQRMAAEPDRLIDVEPHEPLFAILAGRGYDWKAANNLDLPTQRREAGDSMPVDRIDWFFTRGLVASDPAILPAVLPDGSRSSDHEALVVTVRAA</sequence>
<dbReference type="InterPro" id="IPR036691">
    <property type="entry name" value="Endo/exonu/phosph_ase_sf"/>
</dbReference>
<dbReference type="RefSeq" id="WP_244529952.1">
    <property type="nucleotide sequence ID" value="NZ_FMXM01000025.1"/>
</dbReference>
<dbReference type="InterPro" id="IPR005135">
    <property type="entry name" value="Endo/exonuclease/phosphatase"/>
</dbReference>
<dbReference type="SUPFAM" id="SSF56219">
    <property type="entry name" value="DNase I-like"/>
    <property type="match status" value="1"/>
</dbReference>
<reference evidence="2 3" key="1">
    <citation type="submission" date="2016-10" db="EMBL/GenBank/DDBJ databases">
        <authorList>
            <person name="de Groot N.N."/>
        </authorList>
    </citation>
    <scope>NUCLEOTIDE SEQUENCE [LARGE SCALE GENOMIC DNA]</scope>
    <source>
        <strain evidence="2 3">CGMCC 1.12097</strain>
    </source>
</reference>
<dbReference type="Pfam" id="PF03372">
    <property type="entry name" value="Exo_endo_phos"/>
    <property type="match status" value="1"/>
</dbReference>
<dbReference type="GO" id="GO:0004519">
    <property type="term" value="F:endonuclease activity"/>
    <property type="evidence" value="ECO:0007669"/>
    <property type="project" value="UniProtKB-KW"/>
</dbReference>
<keyword evidence="2" id="KW-0540">Nuclease</keyword>
<organism evidence="2 3">
    <name type="scientific">Mesorhizobium qingshengii</name>
    <dbReference type="NCBI Taxonomy" id="1165689"/>
    <lineage>
        <taxon>Bacteria</taxon>
        <taxon>Pseudomonadati</taxon>
        <taxon>Pseudomonadota</taxon>
        <taxon>Alphaproteobacteria</taxon>
        <taxon>Hyphomicrobiales</taxon>
        <taxon>Phyllobacteriaceae</taxon>
        <taxon>Mesorhizobium</taxon>
    </lineage>
</organism>
<keyword evidence="2" id="KW-0255">Endonuclease</keyword>
<evidence type="ECO:0000313" key="3">
    <source>
        <dbReference type="Proteomes" id="UP000198588"/>
    </source>
</evidence>
<dbReference type="EMBL" id="FMXM01000025">
    <property type="protein sequence ID" value="SDA97009.1"/>
    <property type="molecule type" value="Genomic_DNA"/>
</dbReference>
<feature type="domain" description="Endonuclease/exonuclease/phosphatase" evidence="1">
    <location>
        <begin position="61"/>
        <end position="338"/>
    </location>
</feature>
<accession>A0A1G5ZQA6</accession>
<dbReference type="AlphaFoldDB" id="A0A1G5ZQA6"/>
<dbReference type="Proteomes" id="UP000198588">
    <property type="component" value="Unassembled WGS sequence"/>
</dbReference>
<evidence type="ECO:0000313" key="2">
    <source>
        <dbReference type="EMBL" id="SDA97009.1"/>
    </source>
</evidence>
<evidence type="ECO:0000259" key="1">
    <source>
        <dbReference type="Pfam" id="PF03372"/>
    </source>
</evidence>
<proteinExistence type="predicted"/>
<name>A0A1G5ZQA6_9HYPH</name>
<dbReference type="Gene3D" id="3.60.10.10">
    <property type="entry name" value="Endonuclease/exonuclease/phosphatase"/>
    <property type="match status" value="1"/>
</dbReference>
<dbReference type="STRING" id="1165689.SAMN02927914_05779"/>
<keyword evidence="2" id="KW-0378">Hydrolase</keyword>
<gene>
    <name evidence="2" type="ORF">SAMN02927914_05779</name>
</gene>
<protein>
    <submittedName>
        <fullName evidence="2">Metal-dependent hydrolase, endonuclease/exonuclease/phosphatase family</fullName>
    </submittedName>
</protein>